<dbReference type="Pfam" id="PF14792">
    <property type="entry name" value="DNA_pol_B_palm"/>
    <property type="match status" value="1"/>
</dbReference>
<evidence type="ECO:0000256" key="2">
    <source>
        <dbReference type="ARBA" id="ARBA00022679"/>
    </source>
</evidence>
<dbReference type="Pfam" id="PF14716">
    <property type="entry name" value="HHH_8"/>
    <property type="match status" value="1"/>
</dbReference>
<dbReference type="GeneID" id="20310541"/>
<dbReference type="Gene3D" id="1.10.150.20">
    <property type="entry name" value="5' to 3' exonuclease, C-terminal subdomain"/>
    <property type="match status" value="1"/>
</dbReference>
<evidence type="ECO:0000313" key="11">
    <source>
        <dbReference type="Proteomes" id="UP000007304"/>
    </source>
</evidence>
<dbReference type="InParanoid" id="H6C2A7"/>
<feature type="compositionally biased region" description="Low complexity" evidence="8">
    <location>
        <begin position="124"/>
        <end position="142"/>
    </location>
</feature>
<dbReference type="SUPFAM" id="SSF81301">
    <property type="entry name" value="Nucleotidyltransferase"/>
    <property type="match status" value="1"/>
</dbReference>
<dbReference type="InterPro" id="IPR002008">
    <property type="entry name" value="DNA_pol_X_beta-like"/>
</dbReference>
<feature type="compositionally biased region" description="Basic and acidic residues" evidence="8">
    <location>
        <begin position="106"/>
        <end position="115"/>
    </location>
</feature>
<dbReference type="VEuPathDB" id="FungiDB:HMPREF1120_05902"/>
<dbReference type="GO" id="GO:0003887">
    <property type="term" value="F:DNA-directed DNA polymerase activity"/>
    <property type="evidence" value="ECO:0007669"/>
    <property type="project" value="UniProtKB-KW"/>
</dbReference>
<dbReference type="PRINTS" id="PR00870">
    <property type="entry name" value="DNAPOLXBETA"/>
</dbReference>
<feature type="region of interest" description="Disordered" evidence="8">
    <location>
        <begin position="227"/>
        <end position="275"/>
    </location>
</feature>
<dbReference type="OrthoDB" id="205514at2759"/>
<dbReference type="InterPro" id="IPR037160">
    <property type="entry name" value="DNA_Pol_thumb_sf"/>
</dbReference>
<dbReference type="AlphaFoldDB" id="H6C2A7"/>
<evidence type="ECO:0000256" key="5">
    <source>
        <dbReference type="ARBA" id="ARBA00022932"/>
    </source>
</evidence>
<keyword evidence="3" id="KW-0548">Nucleotidyltransferase</keyword>
<dbReference type="Proteomes" id="UP000007304">
    <property type="component" value="Unassembled WGS sequence"/>
</dbReference>
<evidence type="ECO:0000256" key="8">
    <source>
        <dbReference type="SAM" id="MobiDB-lite"/>
    </source>
</evidence>
<feature type="region of interest" description="Disordered" evidence="8">
    <location>
        <begin position="580"/>
        <end position="602"/>
    </location>
</feature>
<dbReference type="Gene3D" id="1.10.150.110">
    <property type="entry name" value="DNA polymerase beta, N-terminal domain-like"/>
    <property type="match status" value="1"/>
</dbReference>
<dbReference type="GO" id="GO:0005634">
    <property type="term" value="C:nucleus"/>
    <property type="evidence" value="ECO:0007669"/>
    <property type="project" value="TreeGrafter"/>
</dbReference>
<evidence type="ECO:0000256" key="6">
    <source>
        <dbReference type="ARBA" id="ARBA00023204"/>
    </source>
</evidence>
<dbReference type="GO" id="GO:0003677">
    <property type="term" value="F:DNA binding"/>
    <property type="evidence" value="ECO:0007669"/>
    <property type="project" value="InterPro"/>
</dbReference>
<dbReference type="SMART" id="SM00483">
    <property type="entry name" value="POLXc"/>
    <property type="match status" value="1"/>
</dbReference>
<dbReference type="InterPro" id="IPR043519">
    <property type="entry name" value="NT_sf"/>
</dbReference>
<gene>
    <name evidence="10" type="ORF">HMPREF1120_05902</name>
</gene>
<dbReference type="InterPro" id="IPR018944">
    <property type="entry name" value="DNA_pol_lambd_fingers_domain"/>
</dbReference>
<dbReference type="InterPro" id="IPR002054">
    <property type="entry name" value="DNA-dir_DNA_pol_X"/>
</dbReference>
<keyword evidence="6" id="KW-0234">DNA repair</keyword>
<dbReference type="HOGENOM" id="CLU_008698_4_1_1"/>
<feature type="compositionally biased region" description="Acidic residues" evidence="8">
    <location>
        <begin position="708"/>
        <end position="722"/>
    </location>
</feature>
<dbReference type="InterPro" id="IPR029398">
    <property type="entry name" value="PolB_thumb"/>
</dbReference>
<dbReference type="STRING" id="858893.H6C2A7"/>
<dbReference type="FunFam" id="3.30.210.10:FF:000005">
    <property type="entry name" value="DNA polymerase IV"/>
    <property type="match status" value="1"/>
</dbReference>
<dbReference type="InterPro" id="IPR001357">
    <property type="entry name" value="BRCT_dom"/>
</dbReference>
<evidence type="ECO:0000256" key="7">
    <source>
        <dbReference type="ARBA" id="ARBA00049244"/>
    </source>
</evidence>
<sequence>MAPTHSTSSSLSLKSLPPIFILPTHLKPEELHEVEDQIFSLGGALTYDPKEARVFLGRITQKKRAAFDLRAKGVWTQEATLPEVSTGTNGGVHDEDAGPARKKRRVEPDVRDNRTGTRHRPRSVRSSSSSTSTASTVSTHSAPPGPESKSMFPDLTDHILILKLDWLEACITEQRLVACEPYIVYTAKVVPKPSRETTPKPLHDPVTYVKATAAPASPGTSILERAKAEASNLPSSGSSYSSRRRYGDHGNMARDSTSPTVRKTPKLHRTTTSEFEELAAHPLPPLPDWATGKYAAYSCCRSTPMNPPNSAFIAQLTKIRDARILILDDIGVRAYSSSIASIAAYPYLIRHAEEINRLPGCNEKIAMLWNEWYHSGPEDSERSIQTVTDLENDIDLQHLRLFWNIWGVGPETARKFYFEHGWQDLNDVVEFGWSTLNRVQQIGVKYYDEFQEKIPRAEVEQIGEVIHRHARGVLDIKSSQYGTPEDVECIIVGGYRRGKTASGDVDVVLSHRDESKTQDLVGYVVRSLEIEGWITHTLTLHTTTSDRAQATVPFRAERQGRGGFDSLDKALCVWQDPHFEGADEGGGGEGEEDDEEKPKVKNPNIHRRVDIIISAWRTVGCAVLGWSGGNTFQRDMRRFVANTRGWKFDSSGVRDRATGMVLDLESPRRRKRSGGGDGGGGDDNEKNNSIKNEPDPVTKTGRQHVDGDAGDDDDGDYEWDDADTWHDRERRLMDGLGIGYRPPEERCTG</sequence>
<dbReference type="InterPro" id="IPR028207">
    <property type="entry name" value="DNA_pol_B_palm_palm"/>
</dbReference>
<dbReference type="CDD" id="cd00141">
    <property type="entry name" value="NT_POLXc"/>
    <property type="match status" value="1"/>
</dbReference>
<dbReference type="Pfam" id="PF14791">
    <property type="entry name" value="DNA_pol_B_thumb"/>
    <property type="match status" value="1"/>
</dbReference>
<organism evidence="10 11">
    <name type="scientific">Exophiala dermatitidis (strain ATCC 34100 / CBS 525.76 / NIH/UT8656)</name>
    <name type="common">Black yeast</name>
    <name type="synonym">Wangiella dermatitidis</name>
    <dbReference type="NCBI Taxonomy" id="858893"/>
    <lineage>
        <taxon>Eukaryota</taxon>
        <taxon>Fungi</taxon>
        <taxon>Dikarya</taxon>
        <taxon>Ascomycota</taxon>
        <taxon>Pezizomycotina</taxon>
        <taxon>Eurotiomycetes</taxon>
        <taxon>Chaetothyriomycetidae</taxon>
        <taxon>Chaetothyriales</taxon>
        <taxon>Herpotrichiellaceae</taxon>
        <taxon>Exophiala</taxon>
    </lineage>
</organism>
<keyword evidence="5" id="KW-0239">DNA-directed DNA polymerase</keyword>
<dbReference type="Pfam" id="PF10391">
    <property type="entry name" value="DNA_pol_lambd_f"/>
    <property type="match status" value="1"/>
</dbReference>
<feature type="compositionally biased region" description="Basic and acidic residues" evidence="8">
    <location>
        <begin position="683"/>
        <end position="696"/>
    </location>
</feature>
<feature type="region of interest" description="Disordered" evidence="8">
    <location>
        <begin position="80"/>
        <end position="150"/>
    </location>
</feature>
<dbReference type="Gene3D" id="3.30.460.10">
    <property type="entry name" value="Beta Polymerase, domain 2"/>
    <property type="match status" value="1"/>
</dbReference>
<dbReference type="OMA" id="QEGWITH"/>
<keyword evidence="2" id="KW-0808">Transferase</keyword>
<dbReference type="InterPro" id="IPR027421">
    <property type="entry name" value="DNA_pol_lamdba_lyase_dom_sf"/>
</dbReference>
<evidence type="ECO:0000256" key="4">
    <source>
        <dbReference type="ARBA" id="ARBA00022763"/>
    </source>
</evidence>
<dbReference type="FunFam" id="1.10.150.110:FF:000005">
    <property type="entry name" value="DNA polymerase POL4"/>
    <property type="match status" value="1"/>
</dbReference>
<name>H6C2A7_EXODN</name>
<dbReference type="eggNOG" id="KOG2534">
    <property type="taxonomic scope" value="Eukaryota"/>
</dbReference>
<protein>
    <recommendedName>
        <fullName evidence="1">DNA-directed DNA polymerase</fullName>
        <ecNumber evidence="1">2.7.7.7</ecNumber>
    </recommendedName>
</protein>
<proteinExistence type="predicted"/>
<dbReference type="PROSITE" id="PS50172">
    <property type="entry name" value="BRCT"/>
    <property type="match status" value="1"/>
</dbReference>
<reference evidence="10" key="1">
    <citation type="submission" date="2011-07" db="EMBL/GenBank/DDBJ databases">
        <title>The Genome Sequence of Exophiala (Wangiella) dermatitidis NIH/UT8656.</title>
        <authorList>
            <consortium name="The Broad Institute Genome Sequencing Platform"/>
            <person name="Cuomo C."/>
            <person name="Wang Z."/>
            <person name="Hunicke-Smith S."/>
            <person name="Szanislo P.J."/>
            <person name="Earl A."/>
            <person name="Young S.K."/>
            <person name="Zeng Q."/>
            <person name="Gargeya S."/>
            <person name="Fitzgerald M."/>
            <person name="Haas B."/>
            <person name="Abouelleil A."/>
            <person name="Alvarado L."/>
            <person name="Arachchi H.M."/>
            <person name="Berlin A."/>
            <person name="Brown A."/>
            <person name="Chapman S.B."/>
            <person name="Chen Z."/>
            <person name="Dunbar C."/>
            <person name="Freedman E."/>
            <person name="Gearin G."/>
            <person name="Gellesch M."/>
            <person name="Goldberg J."/>
            <person name="Griggs A."/>
            <person name="Gujja S."/>
            <person name="Heiman D."/>
            <person name="Howarth C."/>
            <person name="Larson L."/>
            <person name="Lui A."/>
            <person name="MacDonald P.J.P."/>
            <person name="Montmayeur A."/>
            <person name="Murphy C."/>
            <person name="Neiman D."/>
            <person name="Pearson M."/>
            <person name="Priest M."/>
            <person name="Roberts A."/>
            <person name="Saif S."/>
            <person name="Shea T."/>
            <person name="Shenoy N."/>
            <person name="Sisk P."/>
            <person name="Stolte C."/>
            <person name="Sykes S."/>
            <person name="Wortman J."/>
            <person name="Nusbaum C."/>
            <person name="Birren B."/>
        </authorList>
    </citation>
    <scope>NUCLEOTIDE SEQUENCE</scope>
    <source>
        <strain evidence="10">NIH/UT8656</strain>
    </source>
</reference>
<dbReference type="PANTHER" id="PTHR11276">
    <property type="entry name" value="DNA POLYMERASE TYPE-X FAMILY MEMBER"/>
    <property type="match status" value="1"/>
</dbReference>
<evidence type="ECO:0000256" key="3">
    <source>
        <dbReference type="ARBA" id="ARBA00022695"/>
    </source>
</evidence>
<dbReference type="SUPFAM" id="SSF47802">
    <property type="entry name" value="DNA polymerase beta, N-terminal domain-like"/>
    <property type="match status" value="1"/>
</dbReference>
<feature type="region of interest" description="Disordered" evidence="8">
    <location>
        <begin position="659"/>
        <end position="726"/>
    </location>
</feature>
<evidence type="ECO:0000313" key="10">
    <source>
        <dbReference type="EMBL" id="EHY57879.1"/>
    </source>
</evidence>
<keyword evidence="11" id="KW-1185">Reference proteome</keyword>
<keyword evidence="4" id="KW-0227">DNA damage</keyword>
<dbReference type="InterPro" id="IPR010996">
    <property type="entry name" value="HHH_MUS81"/>
</dbReference>
<dbReference type="SUPFAM" id="SSF81585">
    <property type="entry name" value="PsbU/PolX domain-like"/>
    <property type="match status" value="1"/>
</dbReference>
<dbReference type="Gene3D" id="3.30.210.10">
    <property type="entry name" value="DNA polymerase, thumb domain"/>
    <property type="match status" value="1"/>
</dbReference>
<dbReference type="InterPro" id="IPR022312">
    <property type="entry name" value="DNA_pol_X"/>
</dbReference>
<accession>H6C2A7</accession>
<comment type="catalytic activity">
    <reaction evidence="7">
        <text>DNA(n) + a 2'-deoxyribonucleoside 5'-triphosphate = DNA(n+1) + diphosphate</text>
        <dbReference type="Rhea" id="RHEA:22508"/>
        <dbReference type="Rhea" id="RHEA-COMP:17339"/>
        <dbReference type="Rhea" id="RHEA-COMP:17340"/>
        <dbReference type="ChEBI" id="CHEBI:33019"/>
        <dbReference type="ChEBI" id="CHEBI:61560"/>
        <dbReference type="ChEBI" id="CHEBI:173112"/>
        <dbReference type="EC" id="2.7.7.7"/>
    </reaction>
</comment>
<dbReference type="GO" id="GO:0006303">
    <property type="term" value="P:double-strand break repair via nonhomologous end joining"/>
    <property type="evidence" value="ECO:0007669"/>
    <property type="project" value="TreeGrafter"/>
</dbReference>
<evidence type="ECO:0000256" key="1">
    <source>
        <dbReference type="ARBA" id="ARBA00012417"/>
    </source>
</evidence>
<dbReference type="EMBL" id="JH226134">
    <property type="protein sequence ID" value="EHY57879.1"/>
    <property type="molecule type" value="Genomic_DNA"/>
</dbReference>
<feature type="domain" description="BRCT" evidence="9">
    <location>
        <begin position="137"/>
        <end position="184"/>
    </location>
</feature>
<evidence type="ECO:0000259" key="9">
    <source>
        <dbReference type="PROSITE" id="PS50172"/>
    </source>
</evidence>
<dbReference type="EC" id="2.7.7.7" evidence="1"/>
<dbReference type="PANTHER" id="PTHR11276:SF29">
    <property type="entry name" value="DNA POLYMERASE TYPE-X FAMILY PROTEIN POL4"/>
    <property type="match status" value="1"/>
</dbReference>
<dbReference type="RefSeq" id="XP_009158340.1">
    <property type="nucleotide sequence ID" value="XM_009160092.1"/>
</dbReference>